<comment type="caution">
    <text evidence="3">The sequence shown here is derived from an EMBL/GenBank/DDBJ whole genome shotgun (WGS) entry which is preliminary data.</text>
</comment>
<name>A0ABU0VT61_9RHOB</name>
<dbReference type="InterPro" id="IPR042099">
    <property type="entry name" value="ANL_N_sf"/>
</dbReference>
<accession>A0ABU0VT61</accession>
<dbReference type="Proteomes" id="UP001239680">
    <property type="component" value="Unassembled WGS sequence"/>
</dbReference>
<dbReference type="Gene3D" id="3.30.300.30">
    <property type="match status" value="1"/>
</dbReference>
<keyword evidence="4" id="KW-1185">Reference proteome</keyword>
<gene>
    <name evidence="3" type="ORF">Q9295_00865</name>
</gene>
<feature type="domain" description="AMP-binding enzyme C-terminal" evidence="2">
    <location>
        <begin position="297"/>
        <end position="369"/>
    </location>
</feature>
<sequence>MADLAAFTLHPLAQILGPSGAAVSAAAAASIIDPAQGASAIHAALAQGGGVRIGLPQAPAPATDGFETLTSGSTGTPRRIHRSIASWTRSFAVHAQLFNIGPGRRVAVLGSLEHSLSLYGAMEAACLGAELHLLAGLRADRQSVALAERAVELLYATPAQLRGLAEPMPELRLVLVGGSKLDAALRAHLHQLAPQADVREFYGAAEASFITLADAQTPEASVGRAYPGVEIDIRNGEVWVKSPYLFNGYASDPGGAHWHDGWLSVGEMGRLQGGELYLHGRKGRMVTVADHNVFPEEIEALMETLPGVQRAAILAEPDPKRGHVLHAVVQGDPAQEAALMAALRAQLGAMKAPRSIRFLTDWPVTSAGKTDLAAVRGLR</sequence>
<dbReference type="EMBL" id="JAVDBT010000001">
    <property type="protein sequence ID" value="MDQ2064910.1"/>
    <property type="molecule type" value="Genomic_DNA"/>
</dbReference>
<dbReference type="Gene3D" id="3.40.50.12780">
    <property type="entry name" value="N-terminal domain of ligase-like"/>
    <property type="match status" value="1"/>
</dbReference>
<proteinExistence type="predicted"/>
<dbReference type="InterPro" id="IPR025110">
    <property type="entry name" value="AMP-bd_C"/>
</dbReference>
<dbReference type="PANTHER" id="PTHR43767">
    <property type="entry name" value="LONG-CHAIN-FATTY-ACID--COA LIGASE"/>
    <property type="match status" value="1"/>
</dbReference>
<organism evidence="3 4">
    <name type="scientific">Pseudogemmobacter lacusdianii</name>
    <dbReference type="NCBI Taxonomy" id="3069608"/>
    <lineage>
        <taxon>Bacteria</taxon>
        <taxon>Pseudomonadati</taxon>
        <taxon>Pseudomonadota</taxon>
        <taxon>Alphaproteobacteria</taxon>
        <taxon>Rhodobacterales</taxon>
        <taxon>Paracoccaceae</taxon>
        <taxon>Pseudogemmobacter</taxon>
    </lineage>
</organism>
<dbReference type="InterPro" id="IPR000873">
    <property type="entry name" value="AMP-dep_synth/lig_dom"/>
</dbReference>
<dbReference type="PANTHER" id="PTHR43767:SF10">
    <property type="entry name" value="SURFACTIN SYNTHASE SUBUNIT 1"/>
    <property type="match status" value="1"/>
</dbReference>
<dbReference type="Pfam" id="PF00501">
    <property type="entry name" value="AMP-binding"/>
    <property type="match status" value="1"/>
</dbReference>
<dbReference type="SUPFAM" id="SSF56801">
    <property type="entry name" value="Acetyl-CoA synthetase-like"/>
    <property type="match status" value="1"/>
</dbReference>
<dbReference type="Pfam" id="PF13193">
    <property type="entry name" value="AMP-binding_C"/>
    <property type="match status" value="1"/>
</dbReference>
<evidence type="ECO:0000259" key="1">
    <source>
        <dbReference type="Pfam" id="PF00501"/>
    </source>
</evidence>
<dbReference type="InterPro" id="IPR050237">
    <property type="entry name" value="ATP-dep_AMP-bd_enzyme"/>
</dbReference>
<evidence type="ECO:0000259" key="2">
    <source>
        <dbReference type="Pfam" id="PF13193"/>
    </source>
</evidence>
<protein>
    <submittedName>
        <fullName evidence="3">AMP-binding protein</fullName>
    </submittedName>
</protein>
<evidence type="ECO:0000313" key="3">
    <source>
        <dbReference type="EMBL" id="MDQ2064910.1"/>
    </source>
</evidence>
<feature type="domain" description="AMP-dependent synthetase/ligase" evidence="1">
    <location>
        <begin position="70"/>
        <end position="249"/>
    </location>
</feature>
<evidence type="ECO:0000313" key="4">
    <source>
        <dbReference type="Proteomes" id="UP001239680"/>
    </source>
</evidence>
<reference evidence="3 4" key="1">
    <citation type="submission" date="2023-08" db="EMBL/GenBank/DDBJ databases">
        <title>Characterization of two Paracoccaceae strains isolated from Phycosphere and proposal of Xinfangfangia lacusdiani sp. nov.</title>
        <authorList>
            <person name="Deng Y."/>
            <person name="Zhang Y.Q."/>
        </authorList>
    </citation>
    <scope>NUCLEOTIDE SEQUENCE [LARGE SCALE GENOMIC DNA]</scope>
    <source>
        <strain evidence="3 4">CPCC 101601</strain>
    </source>
</reference>
<dbReference type="RefSeq" id="WP_306678447.1">
    <property type="nucleotide sequence ID" value="NZ_JAVDBT010000001.1"/>
</dbReference>
<dbReference type="InterPro" id="IPR045851">
    <property type="entry name" value="AMP-bd_C_sf"/>
</dbReference>